<dbReference type="CTD" id="20320054"/>
<evidence type="ECO:0000313" key="2">
    <source>
        <dbReference type="EMBL" id="KER26963.1"/>
    </source>
</evidence>
<organism evidence="1 3">
    <name type="scientific">Opisthorchis viverrini</name>
    <name type="common">Southeast Asian liver fluke</name>
    <dbReference type="NCBI Taxonomy" id="6198"/>
    <lineage>
        <taxon>Eukaryota</taxon>
        <taxon>Metazoa</taxon>
        <taxon>Spiralia</taxon>
        <taxon>Lophotrochozoa</taxon>
        <taxon>Platyhelminthes</taxon>
        <taxon>Trematoda</taxon>
        <taxon>Digenea</taxon>
        <taxon>Opisthorchiida</taxon>
        <taxon>Opisthorchiata</taxon>
        <taxon>Opisthorchiidae</taxon>
        <taxon>Opisthorchis</taxon>
    </lineage>
</organism>
<reference evidence="1 3" key="1">
    <citation type="submission" date="2013-11" db="EMBL/GenBank/DDBJ databases">
        <title>Opisthorchis viverrini - life in the bile duct.</title>
        <authorList>
            <person name="Young N.D."/>
            <person name="Nagarajan N."/>
            <person name="Lin S.J."/>
            <person name="Korhonen P.K."/>
            <person name="Jex A.R."/>
            <person name="Hall R.S."/>
            <person name="Safavi-Hemami H."/>
            <person name="Kaewkong W."/>
            <person name="Bertrand D."/>
            <person name="Gao S."/>
            <person name="Seet Q."/>
            <person name="Wongkham S."/>
            <person name="Teh B.T."/>
            <person name="Wongkham C."/>
            <person name="Intapan P.M."/>
            <person name="Maleewong W."/>
            <person name="Yang X."/>
            <person name="Hu M."/>
            <person name="Wang Z."/>
            <person name="Hofmann A."/>
            <person name="Sternberg P.W."/>
            <person name="Tan P."/>
            <person name="Wang J."/>
            <person name="Gasser R.B."/>
        </authorList>
    </citation>
    <scope>NUCLEOTIDE SEQUENCE [LARGE SCALE GENOMIC DNA]</scope>
</reference>
<dbReference type="EMBL" id="KL596734">
    <property type="protein sequence ID" value="KER26962.1"/>
    <property type="molecule type" value="Genomic_DNA"/>
</dbReference>
<dbReference type="GeneID" id="20320053"/>
<dbReference type="CTD" id="20320053"/>
<dbReference type="KEGG" id="ovi:T265_05871"/>
<protein>
    <submittedName>
        <fullName evidence="1">Uncharacterized protein</fullName>
    </submittedName>
</protein>
<name>A0A074ZMH0_OPIVI</name>
<dbReference type="EMBL" id="KL596734">
    <property type="protein sequence ID" value="KER26963.1"/>
    <property type="molecule type" value="Genomic_DNA"/>
</dbReference>
<dbReference type="Proteomes" id="UP000054324">
    <property type="component" value="Unassembled WGS sequence"/>
</dbReference>
<gene>
    <name evidence="1" type="ORF">T265_05871</name>
    <name evidence="2" type="ORF">T265_05872</name>
</gene>
<dbReference type="GeneID" id="20320054"/>
<dbReference type="KEGG" id="ovi:T265_05872"/>
<evidence type="ECO:0000313" key="1">
    <source>
        <dbReference type="EMBL" id="KER26962.1"/>
    </source>
</evidence>
<keyword evidence="3" id="KW-1185">Reference proteome</keyword>
<evidence type="ECO:0000313" key="3">
    <source>
        <dbReference type="Proteomes" id="UP000054324"/>
    </source>
</evidence>
<proteinExistence type="predicted"/>
<dbReference type="AlphaFoldDB" id="A0A074ZMH0"/>
<sequence length="59" mass="6825">MKRLPPGAFLNVNKKDQQDFWSDVRNTRLWLPRVWEKNVVSKYARDIAAQCSSACISGE</sequence>
<accession>A0A074ZMH0</accession>
<dbReference type="RefSeq" id="XP_009169265.1">
    <property type="nucleotide sequence ID" value="XM_009171001.1"/>
</dbReference>
<dbReference type="RefSeq" id="XP_009169264.1">
    <property type="nucleotide sequence ID" value="XM_009171000.1"/>
</dbReference>